<dbReference type="GeneID" id="63780919"/>
<keyword evidence="2" id="KW-1185">Reference proteome</keyword>
<evidence type="ECO:0008006" key="3">
    <source>
        <dbReference type="Google" id="ProtNLM"/>
    </source>
</evidence>
<dbReference type="STRING" id="1141098.A0A1Y2EKP3"/>
<dbReference type="AlphaFoldDB" id="A0A1Y2EKP3"/>
<evidence type="ECO:0000313" key="1">
    <source>
        <dbReference type="EMBL" id="ORY71866.1"/>
    </source>
</evidence>
<dbReference type="InterPro" id="IPR025649">
    <property type="entry name" value="DUF4360"/>
</dbReference>
<dbReference type="InParanoid" id="A0A1Y2EKP3"/>
<dbReference type="RefSeq" id="XP_040721458.1">
    <property type="nucleotide sequence ID" value="XM_040864707.1"/>
</dbReference>
<accession>A0A1Y2EKP3</accession>
<gene>
    <name evidence="1" type="ORF">BCR38DRAFT_493640</name>
</gene>
<reference evidence="1 2" key="1">
    <citation type="submission" date="2016-07" db="EMBL/GenBank/DDBJ databases">
        <title>Pervasive Adenine N6-methylation of Active Genes in Fungi.</title>
        <authorList>
            <consortium name="DOE Joint Genome Institute"/>
            <person name="Mondo S.J."/>
            <person name="Dannebaum R.O."/>
            <person name="Kuo R.C."/>
            <person name="Labutti K."/>
            <person name="Haridas S."/>
            <person name="Kuo A."/>
            <person name="Salamov A."/>
            <person name="Ahrendt S.R."/>
            <person name="Lipzen A."/>
            <person name="Sullivan W."/>
            <person name="Andreopoulos W.B."/>
            <person name="Clum A."/>
            <person name="Lindquist E."/>
            <person name="Daum C."/>
            <person name="Ramamoorthy G.K."/>
            <person name="Gryganskyi A."/>
            <person name="Culley D."/>
            <person name="Magnuson J.K."/>
            <person name="James T.Y."/>
            <person name="O'Malley M.A."/>
            <person name="Stajich J.E."/>
            <person name="Spatafora J.W."/>
            <person name="Visel A."/>
            <person name="Grigoriev I.V."/>
        </authorList>
    </citation>
    <scope>NUCLEOTIDE SEQUENCE [LARGE SCALE GENOMIC DNA]</scope>
    <source>
        <strain evidence="1 2">CBS 129021</strain>
    </source>
</reference>
<dbReference type="Pfam" id="PF14273">
    <property type="entry name" value="DUF4360"/>
    <property type="match status" value="1"/>
</dbReference>
<protein>
    <recommendedName>
        <fullName evidence="3">Secreted protein</fullName>
    </recommendedName>
</protein>
<sequence>MRFTLIALVPLALAIPFPGSTPVTAPAPGGVTIKAIKFAGSGCKAGSVESQLSSDKTTLTLLYDSFTAEAGEGIRASNARKNCQLNAAIKYPGGWQFSIFKADYRGSATLGKGDKGVCKATYYFSGDSQQVCISSSKTIDGPYDSGYIKTDEFLVSSKVWSPCGAEGLLNINSEISVKPKDLKAKPYMSVYSTDLKFTQLLYLQWRPCTK</sequence>
<proteinExistence type="predicted"/>
<dbReference type="Proteomes" id="UP000193689">
    <property type="component" value="Unassembled WGS sequence"/>
</dbReference>
<comment type="caution">
    <text evidence="1">The sequence shown here is derived from an EMBL/GenBank/DDBJ whole genome shotgun (WGS) entry which is preliminary data.</text>
</comment>
<dbReference type="OrthoDB" id="152248at2759"/>
<dbReference type="EMBL" id="MCFJ01000001">
    <property type="protein sequence ID" value="ORY71866.1"/>
    <property type="molecule type" value="Genomic_DNA"/>
</dbReference>
<dbReference type="PANTHER" id="PTHR38847">
    <property type="match status" value="1"/>
</dbReference>
<organism evidence="1 2">
    <name type="scientific">Pseudomassariella vexata</name>
    <dbReference type="NCBI Taxonomy" id="1141098"/>
    <lineage>
        <taxon>Eukaryota</taxon>
        <taxon>Fungi</taxon>
        <taxon>Dikarya</taxon>
        <taxon>Ascomycota</taxon>
        <taxon>Pezizomycotina</taxon>
        <taxon>Sordariomycetes</taxon>
        <taxon>Xylariomycetidae</taxon>
        <taxon>Amphisphaeriales</taxon>
        <taxon>Pseudomassariaceae</taxon>
        <taxon>Pseudomassariella</taxon>
    </lineage>
</organism>
<dbReference type="PANTHER" id="PTHR38847:SF1">
    <property type="entry name" value="PSEUDOURIDINE SYNTHASE RSUA_RLUA-LIKE DOMAIN-CONTAINING PROTEIN"/>
    <property type="match status" value="1"/>
</dbReference>
<name>A0A1Y2EKP3_9PEZI</name>
<evidence type="ECO:0000313" key="2">
    <source>
        <dbReference type="Proteomes" id="UP000193689"/>
    </source>
</evidence>